<evidence type="ECO:0000259" key="2">
    <source>
        <dbReference type="PROSITE" id="PS50048"/>
    </source>
</evidence>
<comment type="caution">
    <text evidence="3">The sequence shown here is derived from an EMBL/GenBank/DDBJ whole genome shotgun (WGS) entry which is preliminary data.</text>
</comment>
<dbReference type="PROSITE" id="PS00463">
    <property type="entry name" value="ZN2_CY6_FUNGAL_1"/>
    <property type="match status" value="1"/>
</dbReference>
<dbReference type="InterPro" id="IPR036864">
    <property type="entry name" value="Zn2-C6_fun-type_DNA-bd_sf"/>
</dbReference>
<dbReference type="PROSITE" id="PS50048">
    <property type="entry name" value="ZN2_CY6_FUNGAL_2"/>
    <property type="match status" value="1"/>
</dbReference>
<keyword evidence="4" id="KW-1185">Reference proteome</keyword>
<sequence length="490" mass="53233">MTEERFLALAPGPGRRYISAGRAPGLGLVPCALCSPSSVRYHGRGAKACDRCHRRKKRCRFSYSRWACDGCLRAEEPCGFLVAAEHDRHDADPDAAWLLPPATQRPAFLTAGGMRCALACPTSARDDFIAHFFSPGFAGRMHAVLLACLPPELDCAAGICSAMYEAFEAARGGRMTDSNVEVWLQVMVSAIGLMRHGAAPGLACFDLLPWIGLGFAIGHLSYVTLGHTAGPVRRFILGHVIERAGAPLLPAYLCRNPLLLFLVGVDLNEALLRREMPVCDLEVADGWVPDPCLGLCLPLMPSLYTLAVLSHRMRDGTPTAADLETLARLRDKMAGWDLSKVCSDRRLFHGFTPDEVVHMTTQARVYQLMGQLLTTRVLTSAGCGDPEAARRTAGGFAAEILHLLRQAAEATSTPLRFVAMPYFAAAVETIGNNERDAVLDVPWGLTGTFMSQAAAGVSMALRNLWALEDRLPGRLWLDHVREISPFSLAL</sequence>
<protein>
    <recommendedName>
        <fullName evidence="2">Zn(2)-C6 fungal-type domain-containing protein</fullName>
    </recommendedName>
</protein>
<gene>
    <name evidence="3" type="ORF">CMEL01_16705</name>
</gene>
<keyword evidence="1" id="KW-0539">Nucleus</keyword>
<dbReference type="AlphaFoldDB" id="A0AAI9XLE4"/>
<dbReference type="EMBL" id="MLGG01000029">
    <property type="protein sequence ID" value="KAK1454522.1"/>
    <property type="molecule type" value="Genomic_DNA"/>
</dbReference>
<reference evidence="3 4" key="1">
    <citation type="submission" date="2016-10" db="EMBL/GenBank/DDBJ databases">
        <title>The genome sequence of Colletotrichum fioriniae PJ7.</title>
        <authorList>
            <person name="Baroncelli R."/>
        </authorList>
    </citation>
    <scope>NUCLEOTIDE SEQUENCE [LARGE SCALE GENOMIC DNA]</scope>
    <source>
        <strain evidence="3">Col 31</strain>
    </source>
</reference>
<accession>A0AAI9XLE4</accession>
<evidence type="ECO:0000313" key="3">
    <source>
        <dbReference type="EMBL" id="KAK1454522.1"/>
    </source>
</evidence>
<evidence type="ECO:0000313" key="4">
    <source>
        <dbReference type="Proteomes" id="UP001239795"/>
    </source>
</evidence>
<dbReference type="InterPro" id="IPR001138">
    <property type="entry name" value="Zn2Cys6_DnaBD"/>
</dbReference>
<dbReference type="GO" id="GO:0000981">
    <property type="term" value="F:DNA-binding transcription factor activity, RNA polymerase II-specific"/>
    <property type="evidence" value="ECO:0007669"/>
    <property type="project" value="InterPro"/>
</dbReference>
<organism evidence="3 4">
    <name type="scientific">Colletotrichum melonis</name>
    <dbReference type="NCBI Taxonomy" id="1209925"/>
    <lineage>
        <taxon>Eukaryota</taxon>
        <taxon>Fungi</taxon>
        <taxon>Dikarya</taxon>
        <taxon>Ascomycota</taxon>
        <taxon>Pezizomycotina</taxon>
        <taxon>Sordariomycetes</taxon>
        <taxon>Hypocreomycetidae</taxon>
        <taxon>Glomerellales</taxon>
        <taxon>Glomerellaceae</taxon>
        <taxon>Colletotrichum</taxon>
        <taxon>Colletotrichum acutatum species complex</taxon>
    </lineage>
</organism>
<feature type="domain" description="Zn(2)-C6 fungal-type" evidence="2">
    <location>
        <begin position="48"/>
        <end position="80"/>
    </location>
</feature>
<proteinExistence type="predicted"/>
<evidence type="ECO:0000256" key="1">
    <source>
        <dbReference type="ARBA" id="ARBA00023242"/>
    </source>
</evidence>
<dbReference type="GO" id="GO:0008270">
    <property type="term" value="F:zinc ion binding"/>
    <property type="evidence" value="ECO:0007669"/>
    <property type="project" value="InterPro"/>
</dbReference>
<dbReference type="Proteomes" id="UP001239795">
    <property type="component" value="Unassembled WGS sequence"/>
</dbReference>
<dbReference type="SUPFAM" id="SSF57701">
    <property type="entry name" value="Zn2/Cys6 DNA-binding domain"/>
    <property type="match status" value="1"/>
</dbReference>
<name>A0AAI9XLE4_9PEZI</name>